<evidence type="ECO:0000256" key="1">
    <source>
        <dbReference type="ARBA" id="ARBA00004370"/>
    </source>
</evidence>
<dbReference type="CDD" id="cd00637">
    <property type="entry name" value="7tm_classA_rhodopsin-like"/>
    <property type="match status" value="1"/>
</dbReference>
<dbReference type="OrthoDB" id="5863619at2759"/>
<feature type="transmembrane region" description="Helical" evidence="5">
    <location>
        <begin position="211"/>
        <end position="235"/>
    </location>
</feature>
<proteinExistence type="predicted"/>
<dbReference type="InterPro" id="IPR047130">
    <property type="entry name" value="7TM_GPCR_Srsx_nematod"/>
</dbReference>
<dbReference type="GO" id="GO:0004930">
    <property type="term" value="F:G protein-coupled receptor activity"/>
    <property type="evidence" value="ECO:0007669"/>
    <property type="project" value="InterPro"/>
</dbReference>
<dbReference type="GO" id="GO:0016020">
    <property type="term" value="C:membrane"/>
    <property type="evidence" value="ECO:0007669"/>
    <property type="project" value="UniProtKB-SubCell"/>
</dbReference>
<comment type="caution">
    <text evidence="7">The sequence shown here is derived from an EMBL/GenBank/DDBJ whole genome shotgun (WGS) entry which is preliminary data.</text>
</comment>
<keyword evidence="4 5" id="KW-0472">Membrane</keyword>
<reference evidence="7 8" key="1">
    <citation type="submission" date="2020-04" db="EMBL/GenBank/DDBJ databases">
        <authorList>
            <person name="Laetsch R D."/>
            <person name="Stevens L."/>
            <person name="Kumar S."/>
            <person name="Blaxter L. M."/>
        </authorList>
    </citation>
    <scope>NUCLEOTIDE SEQUENCE [LARGE SCALE GENOMIC DNA]</scope>
</reference>
<dbReference type="AlphaFoldDB" id="A0A8S1F463"/>
<dbReference type="Pfam" id="PF10320">
    <property type="entry name" value="7TM_GPCR_Srsx"/>
    <property type="match status" value="1"/>
</dbReference>
<feature type="transmembrane region" description="Helical" evidence="5">
    <location>
        <begin position="247"/>
        <end position="266"/>
    </location>
</feature>
<sequence length="304" mass="34569">MDNLVPIGMIYSTLILSIIGFIGNLTIVIITILNKSLKTRCNILVGLLAFWDAVVCIYLIQLRIMMLLNFYMINSMFCYTLSAYGLFALNMQSSLGLVIGCDRLYNVSFPLKYSRVPNIFYTFAIAICVFFSFLITFLGYLSASEKVKVAVCLPPTAYNGQSRYIWIASNFVISIIVIGLYGTSHIKCKALMKNHKHNHTIRMIQKLMRSLNVVIGIYVSTWFLTISALVITQMFELPPGVIAEINQQLGWLVIINASLNVFVYFWRTSEYRRSIIKLYSFGIIKLEKSSIAPISQIHRSSIIR</sequence>
<dbReference type="SUPFAM" id="SSF81321">
    <property type="entry name" value="Family A G protein-coupled receptor-like"/>
    <property type="match status" value="1"/>
</dbReference>
<keyword evidence="8" id="KW-1185">Reference proteome</keyword>
<organism evidence="7 8">
    <name type="scientific">Caenorhabditis bovis</name>
    <dbReference type="NCBI Taxonomy" id="2654633"/>
    <lineage>
        <taxon>Eukaryota</taxon>
        <taxon>Metazoa</taxon>
        <taxon>Ecdysozoa</taxon>
        <taxon>Nematoda</taxon>
        <taxon>Chromadorea</taxon>
        <taxon>Rhabditida</taxon>
        <taxon>Rhabditina</taxon>
        <taxon>Rhabditomorpha</taxon>
        <taxon>Rhabditoidea</taxon>
        <taxon>Rhabditidae</taxon>
        <taxon>Peloderinae</taxon>
        <taxon>Caenorhabditis</taxon>
    </lineage>
</organism>
<dbReference type="PANTHER" id="PTHR23360:SF16">
    <property type="entry name" value="G-PROTEIN COUPLED RECEPTORS FAMILY 1 PROFILE DOMAIN-CONTAINING PROTEIN"/>
    <property type="match status" value="1"/>
</dbReference>
<dbReference type="PANTHER" id="PTHR23360">
    <property type="entry name" value="G-PROTEIN COUPLED RECEPTORS FAMILY 1 PROFILE DOMAIN-CONTAINING PROTEIN-RELATED"/>
    <property type="match status" value="1"/>
</dbReference>
<keyword evidence="2 5" id="KW-0812">Transmembrane</keyword>
<comment type="subcellular location">
    <subcellularLocation>
        <location evidence="1">Membrane</location>
    </subcellularLocation>
</comment>
<feature type="transmembrane region" description="Helical" evidence="5">
    <location>
        <begin position="119"/>
        <end position="143"/>
    </location>
</feature>
<keyword evidence="3 5" id="KW-1133">Transmembrane helix</keyword>
<evidence type="ECO:0000313" key="7">
    <source>
        <dbReference type="EMBL" id="CAB3406702.1"/>
    </source>
</evidence>
<protein>
    <recommendedName>
        <fullName evidence="6">G-protein coupled receptors family 1 profile domain-containing protein</fullName>
    </recommendedName>
</protein>
<feature type="transmembrane region" description="Helical" evidence="5">
    <location>
        <begin position="44"/>
        <end position="64"/>
    </location>
</feature>
<evidence type="ECO:0000259" key="6">
    <source>
        <dbReference type="PROSITE" id="PS50262"/>
    </source>
</evidence>
<gene>
    <name evidence="7" type="ORF">CBOVIS_LOCUS8738</name>
</gene>
<dbReference type="InterPro" id="IPR019424">
    <property type="entry name" value="7TM_GPCR_Srsx"/>
</dbReference>
<evidence type="ECO:0000256" key="5">
    <source>
        <dbReference type="SAM" id="Phobius"/>
    </source>
</evidence>
<evidence type="ECO:0000256" key="4">
    <source>
        <dbReference type="ARBA" id="ARBA00023136"/>
    </source>
</evidence>
<feature type="transmembrane region" description="Helical" evidence="5">
    <location>
        <begin position="6"/>
        <end position="32"/>
    </location>
</feature>
<dbReference type="InterPro" id="IPR017452">
    <property type="entry name" value="GPCR_Rhodpsn_7TM"/>
</dbReference>
<feature type="transmembrane region" description="Helical" evidence="5">
    <location>
        <begin position="70"/>
        <end position="89"/>
    </location>
</feature>
<dbReference type="SMART" id="SM01381">
    <property type="entry name" value="7TM_GPCR_Srsx"/>
    <property type="match status" value="1"/>
</dbReference>
<evidence type="ECO:0000256" key="2">
    <source>
        <dbReference type="ARBA" id="ARBA00022692"/>
    </source>
</evidence>
<evidence type="ECO:0000256" key="3">
    <source>
        <dbReference type="ARBA" id="ARBA00022989"/>
    </source>
</evidence>
<feature type="domain" description="G-protein coupled receptors family 1 profile" evidence="6">
    <location>
        <begin position="23"/>
        <end position="264"/>
    </location>
</feature>
<dbReference type="Proteomes" id="UP000494206">
    <property type="component" value="Unassembled WGS sequence"/>
</dbReference>
<evidence type="ECO:0000313" key="8">
    <source>
        <dbReference type="Proteomes" id="UP000494206"/>
    </source>
</evidence>
<feature type="transmembrane region" description="Helical" evidence="5">
    <location>
        <begin position="163"/>
        <end position="183"/>
    </location>
</feature>
<dbReference type="Gene3D" id="1.20.1070.10">
    <property type="entry name" value="Rhodopsin 7-helix transmembrane proteins"/>
    <property type="match status" value="1"/>
</dbReference>
<accession>A0A8S1F463</accession>
<dbReference type="PROSITE" id="PS50262">
    <property type="entry name" value="G_PROTEIN_RECEP_F1_2"/>
    <property type="match status" value="1"/>
</dbReference>
<dbReference type="EMBL" id="CADEPM010000005">
    <property type="protein sequence ID" value="CAB3406702.1"/>
    <property type="molecule type" value="Genomic_DNA"/>
</dbReference>
<name>A0A8S1F463_9PELO</name>
<dbReference type="InterPro" id="IPR000276">
    <property type="entry name" value="GPCR_Rhodpsn"/>
</dbReference>